<keyword evidence="2" id="KW-1185">Reference proteome</keyword>
<sequence length="78" mass="8037">MKKSLLNLGKALSKSEQKDIHGGRGGFVACGCSSDYILEGGEYINGSECSFAANGTAWGDPFPGGRCLGSVQNGMCCV</sequence>
<dbReference type="OrthoDB" id="1163610at2"/>
<organism evidence="1 2">
    <name type="scientific">Aquimarina amphilecti</name>
    <dbReference type="NCBI Taxonomy" id="1038014"/>
    <lineage>
        <taxon>Bacteria</taxon>
        <taxon>Pseudomonadati</taxon>
        <taxon>Bacteroidota</taxon>
        <taxon>Flavobacteriia</taxon>
        <taxon>Flavobacteriales</taxon>
        <taxon>Flavobacteriaceae</taxon>
        <taxon>Aquimarina</taxon>
    </lineage>
</organism>
<protein>
    <submittedName>
        <fullName evidence="1">Uncharacterized protein</fullName>
    </submittedName>
</protein>
<dbReference type="Proteomes" id="UP000198521">
    <property type="component" value="Unassembled WGS sequence"/>
</dbReference>
<dbReference type="EMBL" id="FOAB01000008">
    <property type="protein sequence ID" value="SEM05278.1"/>
    <property type="molecule type" value="Genomic_DNA"/>
</dbReference>
<evidence type="ECO:0000313" key="1">
    <source>
        <dbReference type="EMBL" id="SEM05278.1"/>
    </source>
</evidence>
<name>A0A1H7V8L2_AQUAM</name>
<accession>A0A1H7V8L2</accession>
<dbReference type="AlphaFoldDB" id="A0A1H7V8L2"/>
<dbReference type="RefSeq" id="WP_091411678.1">
    <property type="nucleotide sequence ID" value="NZ_FOAB01000008.1"/>
</dbReference>
<proteinExistence type="predicted"/>
<dbReference type="STRING" id="1038014.SAMN04487910_3983"/>
<evidence type="ECO:0000313" key="2">
    <source>
        <dbReference type="Proteomes" id="UP000198521"/>
    </source>
</evidence>
<gene>
    <name evidence="1" type="ORF">SAMN04487910_3983</name>
</gene>
<reference evidence="1 2" key="1">
    <citation type="submission" date="2016-10" db="EMBL/GenBank/DDBJ databases">
        <authorList>
            <person name="de Groot N.N."/>
        </authorList>
    </citation>
    <scope>NUCLEOTIDE SEQUENCE [LARGE SCALE GENOMIC DNA]</scope>
    <source>
        <strain evidence="1 2">DSM 25232</strain>
    </source>
</reference>